<reference evidence="3 4" key="1">
    <citation type="submission" date="2018-05" db="EMBL/GenBank/DDBJ databases">
        <title>Genomic Encyclopedia of Type Strains, Phase IV (KMG-IV): sequencing the most valuable type-strain genomes for metagenomic binning, comparative biology and taxonomic classification.</title>
        <authorList>
            <person name="Goeker M."/>
        </authorList>
    </citation>
    <scope>NUCLEOTIDE SEQUENCE [LARGE SCALE GENOMIC DNA]</scope>
    <source>
        <strain evidence="3 4">DSM 28556</strain>
    </source>
</reference>
<feature type="transmembrane region" description="Helical" evidence="1">
    <location>
        <begin position="211"/>
        <end position="234"/>
    </location>
</feature>
<dbReference type="EMBL" id="QJJQ01000012">
    <property type="protein sequence ID" value="PXW85045.1"/>
    <property type="molecule type" value="Genomic_DNA"/>
</dbReference>
<keyword evidence="4" id="KW-1185">Reference proteome</keyword>
<keyword evidence="1" id="KW-0472">Membrane</keyword>
<proteinExistence type="predicted"/>
<evidence type="ECO:0000313" key="3">
    <source>
        <dbReference type="EMBL" id="PXW85045.1"/>
    </source>
</evidence>
<feature type="transmembrane region" description="Helical" evidence="1">
    <location>
        <begin position="368"/>
        <end position="393"/>
    </location>
</feature>
<feature type="transmembrane region" description="Helical" evidence="1">
    <location>
        <begin position="174"/>
        <end position="199"/>
    </location>
</feature>
<dbReference type="AlphaFoldDB" id="A0A2V3VYK2"/>
<dbReference type="NCBIfam" id="TIGR02829">
    <property type="entry name" value="spore_III_AE"/>
    <property type="match status" value="1"/>
</dbReference>
<name>A0A2V3VYK2_9BACI</name>
<evidence type="ECO:0000313" key="4">
    <source>
        <dbReference type="Proteomes" id="UP000247978"/>
    </source>
</evidence>
<evidence type="ECO:0000256" key="1">
    <source>
        <dbReference type="SAM" id="Phobius"/>
    </source>
</evidence>
<dbReference type="OrthoDB" id="2373222at2"/>
<feature type="transmembrane region" description="Helical" evidence="1">
    <location>
        <begin position="246"/>
        <end position="266"/>
    </location>
</feature>
<keyword evidence="1" id="KW-0812">Transmembrane</keyword>
<gene>
    <name evidence="3" type="ORF">DFR56_11222</name>
</gene>
<keyword evidence="2" id="KW-0732">Signal</keyword>
<organism evidence="3 4">
    <name type="scientific">Pseudogracilibacillus auburnensis</name>
    <dbReference type="NCBI Taxonomy" id="1494959"/>
    <lineage>
        <taxon>Bacteria</taxon>
        <taxon>Bacillati</taxon>
        <taxon>Bacillota</taxon>
        <taxon>Bacilli</taxon>
        <taxon>Bacillales</taxon>
        <taxon>Bacillaceae</taxon>
        <taxon>Pseudogracilibacillus</taxon>
    </lineage>
</organism>
<keyword evidence="1" id="KW-1133">Transmembrane helix</keyword>
<dbReference type="InterPro" id="IPR014194">
    <property type="entry name" value="Spore_III_AE"/>
</dbReference>
<feature type="transmembrane region" description="Helical" evidence="1">
    <location>
        <begin position="141"/>
        <end position="162"/>
    </location>
</feature>
<sequence>MKINRNKLNVFLVTSLLFFMLPAVVQAETDQDEIMVVDQEEDLDEKILDKLTLEQINDFWGQISSEYGEFIPDVSNKNVADLIKDDDSISLKSSFTGMIKFLLHELIINGKLLGNLIILTLFSVILQSMHAAFEKSVVSKIAYFVVYIVLIYITLNSFYLVFTYAKETIETMSNFMIALLPLMLGLIATSGQIITVSFFHPVIIFLIHVSGILMTSFVFPLLYLSALLVIVSHLNEHFKATHLAELFKSVSLGTLGLFLTIFLGVMSVQGTATAIQDGVALKTTKFITGNFIPVVGRTFTDAADTVLTAAQLLKNAVGIVGLLIVVFIAVFPAIKIVAISLIYKLAAALLQPLGKSPIIVSLNIISKYILYVLACLITVTFMFFLSIVIITVASNIPLLLR</sequence>
<feature type="chain" id="PRO_5016108330" evidence="2">
    <location>
        <begin position="28"/>
        <end position="401"/>
    </location>
</feature>
<feature type="transmembrane region" description="Helical" evidence="1">
    <location>
        <begin position="112"/>
        <end position="129"/>
    </location>
</feature>
<protein>
    <submittedName>
        <fullName evidence="3">Stage III sporulation protein AE</fullName>
    </submittedName>
</protein>
<evidence type="ECO:0000256" key="2">
    <source>
        <dbReference type="SAM" id="SignalP"/>
    </source>
</evidence>
<comment type="caution">
    <text evidence="3">The sequence shown here is derived from an EMBL/GenBank/DDBJ whole genome shotgun (WGS) entry which is preliminary data.</text>
</comment>
<dbReference type="Pfam" id="PF09546">
    <property type="entry name" value="Spore_III_AE"/>
    <property type="match status" value="1"/>
</dbReference>
<feature type="signal peptide" evidence="2">
    <location>
        <begin position="1"/>
        <end position="27"/>
    </location>
</feature>
<dbReference type="RefSeq" id="WP_110396315.1">
    <property type="nucleotide sequence ID" value="NZ_JBHUHB010000001.1"/>
</dbReference>
<feature type="transmembrane region" description="Helical" evidence="1">
    <location>
        <begin position="319"/>
        <end position="343"/>
    </location>
</feature>
<accession>A0A2V3VYK2</accession>
<dbReference type="Proteomes" id="UP000247978">
    <property type="component" value="Unassembled WGS sequence"/>
</dbReference>